<reference evidence="1 2" key="1">
    <citation type="journal article" date="2019" name="Genome Biol. Evol.">
        <title>Insights into the evolution of the New World diploid cottons (Gossypium, subgenus Houzingenia) based on genome sequencing.</title>
        <authorList>
            <person name="Grover C.E."/>
            <person name="Arick M.A. 2nd"/>
            <person name="Thrash A."/>
            <person name="Conover J.L."/>
            <person name="Sanders W.S."/>
            <person name="Peterson D.G."/>
            <person name="Frelichowski J.E."/>
            <person name="Scheffler J.A."/>
            <person name="Scheffler B.E."/>
            <person name="Wendel J.F."/>
        </authorList>
    </citation>
    <scope>NUCLEOTIDE SEQUENCE [LARGE SCALE GENOMIC DNA]</scope>
    <source>
        <strain evidence="1">157</strain>
        <tissue evidence="1">Leaf</tissue>
    </source>
</reference>
<evidence type="ECO:0000313" key="2">
    <source>
        <dbReference type="Proteomes" id="UP000593572"/>
    </source>
</evidence>
<protein>
    <submittedName>
        <fullName evidence="1">Uncharacterized protein</fullName>
    </submittedName>
</protein>
<dbReference type="EMBL" id="JABEZX010000007">
    <property type="protein sequence ID" value="MBA0560725.1"/>
    <property type="molecule type" value="Genomic_DNA"/>
</dbReference>
<keyword evidence="2" id="KW-1185">Reference proteome</keyword>
<sequence length="131" mass="14105">MAVDLAPAMPVSWRDKVLRKGSKASVQSVILGEISGLVGKVSKLDFKIGDRTMGHFAQMVVYVNIDKQLIFHIRINTKSGSMDLGIKRVGKAIEKKPINEAGLIVSGLSNVESFKDNSGGVKGIDLSLIPQ</sequence>
<organism evidence="1 2">
    <name type="scientific">Gossypium lobatum</name>
    <dbReference type="NCBI Taxonomy" id="34289"/>
    <lineage>
        <taxon>Eukaryota</taxon>
        <taxon>Viridiplantae</taxon>
        <taxon>Streptophyta</taxon>
        <taxon>Embryophyta</taxon>
        <taxon>Tracheophyta</taxon>
        <taxon>Spermatophyta</taxon>
        <taxon>Magnoliopsida</taxon>
        <taxon>eudicotyledons</taxon>
        <taxon>Gunneridae</taxon>
        <taxon>Pentapetalae</taxon>
        <taxon>rosids</taxon>
        <taxon>malvids</taxon>
        <taxon>Malvales</taxon>
        <taxon>Malvaceae</taxon>
        <taxon>Malvoideae</taxon>
        <taxon>Gossypium</taxon>
    </lineage>
</organism>
<proteinExistence type="predicted"/>
<dbReference type="Proteomes" id="UP000593572">
    <property type="component" value="Unassembled WGS sequence"/>
</dbReference>
<accession>A0A7J8M7P8</accession>
<gene>
    <name evidence="1" type="ORF">Golob_017603</name>
</gene>
<name>A0A7J8M7P8_9ROSI</name>
<evidence type="ECO:0000313" key="1">
    <source>
        <dbReference type="EMBL" id="MBA0560725.1"/>
    </source>
</evidence>
<comment type="caution">
    <text evidence="1">The sequence shown here is derived from an EMBL/GenBank/DDBJ whole genome shotgun (WGS) entry which is preliminary data.</text>
</comment>
<dbReference type="AlphaFoldDB" id="A0A7J8M7P8"/>